<dbReference type="PANTHER" id="PTHR34978">
    <property type="entry name" value="POSSIBLE SENSOR-TRANSDUCER PROTEIN BLAR"/>
    <property type="match status" value="1"/>
</dbReference>
<feature type="transmembrane region" description="Helical" evidence="2">
    <location>
        <begin position="34"/>
        <end position="57"/>
    </location>
</feature>
<feature type="transmembrane region" description="Helical" evidence="2">
    <location>
        <begin position="85"/>
        <end position="107"/>
    </location>
</feature>
<dbReference type="RefSeq" id="WP_354618626.1">
    <property type="nucleotide sequence ID" value="NZ_JBEWYP010000005.1"/>
</dbReference>
<proteinExistence type="predicted"/>
<evidence type="ECO:0000259" key="3">
    <source>
        <dbReference type="Pfam" id="PF05569"/>
    </source>
</evidence>
<accession>A0ABV2TY53</accession>
<dbReference type="Pfam" id="PF05569">
    <property type="entry name" value="Peptidase_M56"/>
    <property type="match status" value="1"/>
</dbReference>
<feature type="domain" description="Peptidase M56" evidence="3">
    <location>
        <begin position="161"/>
        <end position="254"/>
    </location>
</feature>
<keyword evidence="2" id="KW-1133">Transmembrane helix</keyword>
<feature type="transmembrane region" description="Helical" evidence="2">
    <location>
        <begin position="6"/>
        <end position="22"/>
    </location>
</feature>
<feature type="compositionally biased region" description="Pro residues" evidence="1">
    <location>
        <begin position="455"/>
        <end position="465"/>
    </location>
</feature>
<dbReference type="InterPro" id="IPR008756">
    <property type="entry name" value="Peptidase_M56"/>
</dbReference>
<dbReference type="EMBL" id="JBEWYP010000005">
    <property type="protein sequence ID" value="MET7029822.1"/>
    <property type="molecule type" value="Genomic_DNA"/>
</dbReference>
<gene>
    <name evidence="4" type="ORF">ABXZ32_10470</name>
</gene>
<reference evidence="4 5" key="1">
    <citation type="submission" date="2024-07" db="EMBL/GenBank/DDBJ databases">
        <title>The genome sequence of type strain Sediminicola luteus GDMCC 1.2596T.</title>
        <authorList>
            <person name="Liu Y."/>
        </authorList>
    </citation>
    <scope>NUCLEOTIDE SEQUENCE [LARGE SCALE GENOMIC DNA]</scope>
    <source>
        <strain evidence="4 5">GDMCC 1.2596</strain>
    </source>
</reference>
<evidence type="ECO:0000313" key="4">
    <source>
        <dbReference type="EMBL" id="MET7029822.1"/>
    </source>
</evidence>
<organism evidence="4 5">
    <name type="scientific">Sediminicola luteus</name>
    <dbReference type="NCBI Taxonomy" id="319238"/>
    <lineage>
        <taxon>Bacteria</taxon>
        <taxon>Pseudomonadati</taxon>
        <taxon>Bacteroidota</taxon>
        <taxon>Flavobacteriia</taxon>
        <taxon>Flavobacteriales</taxon>
        <taxon>Flavobacteriaceae</taxon>
        <taxon>Sediminicola</taxon>
    </lineage>
</organism>
<protein>
    <submittedName>
        <fullName evidence="4">M56 family metallopeptidase</fullName>
    </submittedName>
</protein>
<keyword evidence="2" id="KW-0472">Membrane</keyword>
<feature type="region of interest" description="Disordered" evidence="1">
    <location>
        <begin position="450"/>
        <end position="486"/>
    </location>
</feature>
<dbReference type="InterPro" id="IPR052173">
    <property type="entry name" value="Beta-lactam_resp_regulator"/>
</dbReference>
<feature type="transmembrane region" description="Helical" evidence="2">
    <location>
        <begin position="264"/>
        <end position="282"/>
    </location>
</feature>
<sequence>MWIYLLKFSALLAIFLVFYKVFLEQATMHQFKRFYLLGAFLVAMSIPAITFTEYVLVEPQTFSTDFVQASSLGQNHTLINEPITYFPYILWGLYGLGAALFAIKFLINLSGVIKRINNNPKEKSGPCQHVLLQDPIAPHTFFSYVFFNKKKYISHQIPQEVFWHEETHAKQKHSLDILLLELLQIVLWFHPLIYIAKHYIKLNHEFLADEAVLNKGVTTSTYQKILLAFSSPDIPEPILSNSINYSSIKKRIIIMKTHTSKKALWLKSLLLLPLLALLLYSFSDKQIVEIERNTKSSETTTLAQVGTVSQTINGQDIEILINKNGQLSVNSYFVKMEDLSSYLMKYNQDLSKEQRSQTIRSFITIDKDTPKEVIKQVEAILTDYGVATINILGNEALVQEKGATKAEIKEYNALASKYNSQAKGKYVIKTKDMTRIKQLYDRMTLEQKASAEPYPNFPPPPPPAAAPKVIKNSELPPPPPLPENAPEADRMAYEKAVKNYKKGNPGLVYEHKNEDGEMVEVVVITDENNVAPPPPPMPPSKHLAKLAEEGAKFYLNGNPISSEEALKIAEKNKDININIEGLDSEPPMVKITTKTKKN</sequence>
<keyword evidence="2" id="KW-0812">Transmembrane</keyword>
<dbReference type="Proteomes" id="UP001549773">
    <property type="component" value="Unassembled WGS sequence"/>
</dbReference>
<evidence type="ECO:0000256" key="2">
    <source>
        <dbReference type="SAM" id="Phobius"/>
    </source>
</evidence>
<evidence type="ECO:0000313" key="5">
    <source>
        <dbReference type="Proteomes" id="UP001549773"/>
    </source>
</evidence>
<evidence type="ECO:0000256" key="1">
    <source>
        <dbReference type="SAM" id="MobiDB-lite"/>
    </source>
</evidence>
<keyword evidence="5" id="KW-1185">Reference proteome</keyword>
<dbReference type="PANTHER" id="PTHR34978:SF3">
    <property type="entry name" value="SLR0241 PROTEIN"/>
    <property type="match status" value="1"/>
</dbReference>
<comment type="caution">
    <text evidence="4">The sequence shown here is derived from an EMBL/GenBank/DDBJ whole genome shotgun (WGS) entry which is preliminary data.</text>
</comment>
<name>A0ABV2TY53_9FLAO</name>